<evidence type="ECO:0000313" key="1">
    <source>
        <dbReference type="EMBL" id="ESA14901.1"/>
    </source>
</evidence>
<sequence length="62" mass="7070">MKNFIRKNDPFTDPFTENIEYKNGLTCFTGHLLTFPIYKSGPSSSLEEVPSGRFISSLRVLQ</sequence>
<dbReference type="EMBL" id="KI282467">
    <property type="protein sequence ID" value="ESA14901.1"/>
    <property type="molecule type" value="Genomic_DNA"/>
</dbReference>
<dbReference type="AlphaFoldDB" id="U9UH19"/>
<dbReference type="HOGENOM" id="CLU_2905267_0_0_1"/>
<organism evidence="1">
    <name type="scientific">Rhizophagus irregularis (strain DAOM 181602 / DAOM 197198 / MUCL 43194)</name>
    <name type="common">Arbuscular mycorrhizal fungus</name>
    <name type="synonym">Glomus intraradices</name>
    <dbReference type="NCBI Taxonomy" id="747089"/>
    <lineage>
        <taxon>Eukaryota</taxon>
        <taxon>Fungi</taxon>
        <taxon>Fungi incertae sedis</taxon>
        <taxon>Mucoromycota</taxon>
        <taxon>Glomeromycotina</taxon>
        <taxon>Glomeromycetes</taxon>
        <taxon>Glomerales</taxon>
        <taxon>Glomeraceae</taxon>
        <taxon>Rhizophagus</taxon>
    </lineage>
</organism>
<reference evidence="1" key="1">
    <citation type="submission" date="2013-07" db="EMBL/GenBank/DDBJ databases">
        <title>The genome of an arbuscular mycorrhizal fungus provides insights into the evolution of the oldest plant symbiosis.</title>
        <authorList>
            <consortium name="DOE Joint Genome Institute"/>
            <person name="Tisserant E."/>
            <person name="Malbreil M."/>
            <person name="Kuo A."/>
            <person name="Kohler A."/>
            <person name="Symeonidi A."/>
            <person name="Balestrini R."/>
            <person name="Charron P."/>
            <person name="Duensing N."/>
            <person name="Frei-dit-Frey N."/>
            <person name="Gianinazzi-Pearson V."/>
            <person name="Gilbert B."/>
            <person name="Handa Y."/>
            <person name="Hijri M."/>
            <person name="Kaul R."/>
            <person name="Kawaguchi M."/>
            <person name="Krajinski F."/>
            <person name="Lammers P."/>
            <person name="Lapierre D."/>
            <person name="Masclaux F.G."/>
            <person name="Murat C."/>
            <person name="Morin E."/>
            <person name="Ndikumana S."/>
            <person name="Pagni M."/>
            <person name="Petitpierre D."/>
            <person name="Requena N."/>
            <person name="Rosikiewicz P."/>
            <person name="Riley R."/>
            <person name="Saito K."/>
            <person name="San Clemente H."/>
            <person name="Shapiro H."/>
            <person name="van Tuinen D."/>
            <person name="Becard G."/>
            <person name="Bonfante P."/>
            <person name="Paszkowski U."/>
            <person name="Shachar-Hill Y."/>
            <person name="Young J.P."/>
            <person name="Sanders I.R."/>
            <person name="Henrissat B."/>
            <person name="Rensing S.A."/>
            <person name="Grigoriev I.V."/>
            <person name="Corradi N."/>
            <person name="Roux C."/>
            <person name="Martin F."/>
        </authorList>
    </citation>
    <scope>NUCLEOTIDE SEQUENCE</scope>
    <source>
        <strain evidence="1">DAOM 197198</strain>
    </source>
</reference>
<name>U9UH19_RHIID</name>
<gene>
    <name evidence="1" type="ORF">GLOINDRAFT_24459</name>
</gene>
<accession>U9UH19</accession>
<proteinExistence type="predicted"/>
<protein>
    <submittedName>
        <fullName evidence="1">Uncharacterized protein</fullName>
    </submittedName>
</protein>